<evidence type="ECO:0000256" key="5">
    <source>
        <dbReference type="ARBA" id="ARBA00023239"/>
    </source>
</evidence>
<comment type="cofactor">
    <cofactor evidence="7">
        <name>Zn(2+)</name>
        <dbReference type="ChEBI" id="CHEBI:29105"/>
    </cofactor>
    <text evidence="7">Binds 1 zinc ion per subunit.</text>
</comment>
<dbReference type="GO" id="GO:0004089">
    <property type="term" value="F:carbonate dehydratase activity"/>
    <property type="evidence" value="ECO:0007669"/>
    <property type="project" value="UniProtKB-UniRule"/>
</dbReference>
<feature type="binding site" evidence="7">
    <location>
        <position position="91"/>
    </location>
    <ligand>
        <name>Zn(2+)</name>
        <dbReference type="ChEBI" id="CHEBI:29105"/>
    </ligand>
</feature>
<dbReference type="STRING" id="133385.A0A2T9YZD6"/>
<dbReference type="OrthoDB" id="10248475at2759"/>
<sequence length="194" mass="22189">MTKIVESSDNMDNLIESNSHFAFEKMRKNKDYFKSIENTQDPKVLWIGCSDSRTSPEILTNCDDPNSKSAIQYAVEHLKIYDIMVVGHTGCGAIKAALDYKHVEGDVATWIKPIYNTYKRYSKEINSLKTDEEKVNELSKLNVKRVVSVINHLDFFKESAKKGKHINVNGYLLDLHNGQLKNLHLNKTNFHDGL</sequence>
<dbReference type="GO" id="GO:0015976">
    <property type="term" value="P:carbon utilization"/>
    <property type="evidence" value="ECO:0007669"/>
    <property type="project" value="InterPro"/>
</dbReference>
<dbReference type="PANTHER" id="PTHR11002:SF76">
    <property type="entry name" value="CARBONIC ANHYDRASE"/>
    <property type="match status" value="1"/>
</dbReference>
<dbReference type="InterPro" id="IPR036874">
    <property type="entry name" value="Carbonic_anhydrase_sf"/>
</dbReference>
<feature type="binding site" evidence="7">
    <location>
        <position position="49"/>
    </location>
    <ligand>
        <name>Zn(2+)</name>
        <dbReference type="ChEBI" id="CHEBI:29105"/>
    </ligand>
</feature>
<dbReference type="EMBL" id="MBFR01000008">
    <property type="protein sequence ID" value="PVU97712.1"/>
    <property type="molecule type" value="Genomic_DNA"/>
</dbReference>
<dbReference type="EC" id="4.2.1.1" evidence="2 8"/>
<evidence type="ECO:0000256" key="4">
    <source>
        <dbReference type="ARBA" id="ARBA00022833"/>
    </source>
</evidence>
<evidence type="ECO:0000313" key="10">
    <source>
        <dbReference type="Proteomes" id="UP000245383"/>
    </source>
</evidence>
<feature type="binding site" evidence="7">
    <location>
        <position position="88"/>
    </location>
    <ligand>
        <name>Zn(2+)</name>
        <dbReference type="ChEBI" id="CHEBI:29105"/>
    </ligand>
</feature>
<gene>
    <name evidence="9" type="ORF">BB561_000346</name>
</gene>
<dbReference type="PANTHER" id="PTHR11002">
    <property type="entry name" value="CARBONIC ANHYDRASE"/>
    <property type="match status" value="1"/>
</dbReference>
<proteinExistence type="inferred from homology"/>
<keyword evidence="5 8" id="KW-0456">Lyase</keyword>
<dbReference type="Pfam" id="PF00484">
    <property type="entry name" value="Pro_CA"/>
    <property type="match status" value="1"/>
</dbReference>
<dbReference type="Gene3D" id="3.40.1050.10">
    <property type="entry name" value="Carbonic anhydrase"/>
    <property type="match status" value="1"/>
</dbReference>
<keyword evidence="3 7" id="KW-0479">Metal-binding</keyword>
<evidence type="ECO:0000256" key="7">
    <source>
        <dbReference type="PIRSR" id="PIRSR601765-1"/>
    </source>
</evidence>
<dbReference type="InterPro" id="IPR001765">
    <property type="entry name" value="Carbonic_anhydrase"/>
</dbReference>
<evidence type="ECO:0000256" key="6">
    <source>
        <dbReference type="ARBA" id="ARBA00048348"/>
    </source>
</evidence>
<evidence type="ECO:0000256" key="3">
    <source>
        <dbReference type="ARBA" id="ARBA00022723"/>
    </source>
</evidence>
<comment type="similarity">
    <text evidence="1 8">Belongs to the beta-class carbonic anhydrase family.</text>
</comment>
<keyword evidence="4 7" id="KW-0862">Zinc</keyword>
<comment type="caution">
    <text evidence="9">The sequence shown here is derived from an EMBL/GenBank/DDBJ whole genome shotgun (WGS) entry which is preliminary data.</text>
</comment>
<dbReference type="GO" id="GO:0008270">
    <property type="term" value="F:zinc ion binding"/>
    <property type="evidence" value="ECO:0007669"/>
    <property type="project" value="UniProtKB-UniRule"/>
</dbReference>
<protein>
    <recommendedName>
        <fullName evidence="2 8">Carbonic anhydrase</fullName>
        <ecNumber evidence="2 8">4.2.1.1</ecNumber>
    </recommendedName>
    <alternativeName>
        <fullName evidence="8">Carbonate dehydratase</fullName>
    </alternativeName>
</protein>
<dbReference type="Proteomes" id="UP000245383">
    <property type="component" value="Unassembled WGS sequence"/>
</dbReference>
<comment type="catalytic activity">
    <reaction evidence="6 8">
        <text>hydrogencarbonate + H(+) = CO2 + H2O</text>
        <dbReference type="Rhea" id="RHEA:10748"/>
        <dbReference type="ChEBI" id="CHEBI:15377"/>
        <dbReference type="ChEBI" id="CHEBI:15378"/>
        <dbReference type="ChEBI" id="CHEBI:16526"/>
        <dbReference type="ChEBI" id="CHEBI:17544"/>
        <dbReference type="EC" id="4.2.1.1"/>
    </reaction>
</comment>
<evidence type="ECO:0000256" key="8">
    <source>
        <dbReference type="RuleBase" id="RU003956"/>
    </source>
</evidence>
<comment type="function">
    <text evidence="8">Reversible hydration of carbon dioxide.</text>
</comment>
<organism evidence="9 10">
    <name type="scientific">Smittium simulii</name>
    <dbReference type="NCBI Taxonomy" id="133385"/>
    <lineage>
        <taxon>Eukaryota</taxon>
        <taxon>Fungi</taxon>
        <taxon>Fungi incertae sedis</taxon>
        <taxon>Zoopagomycota</taxon>
        <taxon>Kickxellomycotina</taxon>
        <taxon>Harpellomycetes</taxon>
        <taxon>Harpellales</taxon>
        <taxon>Legeriomycetaceae</taxon>
        <taxon>Smittium</taxon>
    </lineage>
</organism>
<keyword evidence="10" id="KW-1185">Reference proteome</keyword>
<name>A0A2T9YZD6_9FUNG</name>
<evidence type="ECO:0000256" key="2">
    <source>
        <dbReference type="ARBA" id="ARBA00012925"/>
    </source>
</evidence>
<dbReference type="SUPFAM" id="SSF53056">
    <property type="entry name" value="beta-carbonic anhydrase, cab"/>
    <property type="match status" value="1"/>
</dbReference>
<dbReference type="PROSITE" id="PS00705">
    <property type="entry name" value="PROK_CO2_ANHYDRASE_2"/>
    <property type="match status" value="1"/>
</dbReference>
<evidence type="ECO:0000256" key="1">
    <source>
        <dbReference type="ARBA" id="ARBA00006217"/>
    </source>
</evidence>
<feature type="binding site" evidence="7">
    <location>
        <position position="51"/>
    </location>
    <ligand>
        <name>Zn(2+)</name>
        <dbReference type="ChEBI" id="CHEBI:29105"/>
    </ligand>
</feature>
<reference evidence="9 10" key="1">
    <citation type="journal article" date="2018" name="MBio">
        <title>Comparative Genomics Reveals the Core Gene Toolbox for the Fungus-Insect Symbiosis.</title>
        <authorList>
            <person name="Wang Y."/>
            <person name="Stata M."/>
            <person name="Wang W."/>
            <person name="Stajich J.E."/>
            <person name="White M.M."/>
            <person name="Moncalvo J.M."/>
        </authorList>
    </citation>
    <scope>NUCLEOTIDE SEQUENCE [LARGE SCALE GENOMIC DNA]</scope>
    <source>
        <strain evidence="9 10">SWE-8-4</strain>
    </source>
</reference>
<dbReference type="AlphaFoldDB" id="A0A2T9YZD6"/>
<dbReference type="InterPro" id="IPR015892">
    <property type="entry name" value="Carbonic_anhydrase_CS"/>
</dbReference>
<accession>A0A2T9YZD6</accession>
<dbReference type="SMART" id="SM00947">
    <property type="entry name" value="Pro_CA"/>
    <property type="match status" value="1"/>
</dbReference>
<evidence type="ECO:0000313" key="9">
    <source>
        <dbReference type="EMBL" id="PVU97712.1"/>
    </source>
</evidence>